<protein>
    <submittedName>
        <fullName evidence="2">Uncharacterized protein</fullName>
    </submittedName>
</protein>
<sequence>MYSRPCTMEDTSAVEVAGNVRKYVDPYLKVVPMLKKARNEIAAQAATSTQDSAYKTQTGLASGLQPGHQIQAQDVALRPENADRKVMVDDLDSSNSDNSSTTTLEDEY</sequence>
<feature type="region of interest" description="Disordered" evidence="1">
    <location>
        <begin position="86"/>
        <end position="108"/>
    </location>
</feature>
<proteinExistence type="predicted"/>
<organism evidence="2 3">
    <name type="scientific">Clathrospora elynae</name>
    <dbReference type="NCBI Taxonomy" id="706981"/>
    <lineage>
        <taxon>Eukaryota</taxon>
        <taxon>Fungi</taxon>
        <taxon>Dikarya</taxon>
        <taxon>Ascomycota</taxon>
        <taxon>Pezizomycotina</taxon>
        <taxon>Dothideomycetes</taxon>
        <taxon>Pleosporomycetidae</taxon>
        <taxon>Pleosporales</taxon>
        <taxon>Diademaceae</taxon>
        <taxon>Clathrospora</taxon>
    </lineage>
</organism>
<reference evidence="2" key="1">
    <citation type="journal article" date="2020" name="Stud. Mycol.">
        <title>101 Dothideomycetes genomes: a test case for predicting lifestyles and emergence of pathogens.</title>
        <authorList>
            <person name="Haridas S."/>
            <person name="Albert R."/>
            <person name="Binder M."/>
            <person name="Bloem J."/>
            <person name="Labutti K."/>
            <person name="Salamov A."/>
            <person name="Andreopoulos B."/>
            <person name="Baker S."/>
            <person name="Barry K."/>
            <person name="Bills G."/>
            <person name="Bluhm B."/>
            <person name="Cannon C."/>
            <person name="Castanera R."/>
            <person name="Culley D."/>
            <person name="Daum C."/>
            <person name="Ezra D."/>
            <person name="Gonzalez J."/>
            <person name="Henrissat B."/>
            <person name="Kuo A."/>
            <person name="Liang C."/>
            <person name="Lipzen A."/>
            <person name="Lutzoni F."/>
            <person name="Magnuson J."/>
            <person name="Mondo S."/>
            <person name="Nolan M."/>
            <person name="Ohm R."/>
            <person name="Pangilinan J."/>
            <person name="Park H.-J."/>
            <person name="Ramirez L."/>
            <person name="Alfaro M."/>
            <person name="Sun H."/>
            <person name="Tritt A."/>
            <person name="Yoshinaga Y."/>
            <person name="Zwiers L.-H."/>
            <person name="Turgeon B."/>
            <person name="Goodwin S."/>
            <person name="Spatafora J."/>
            <person name="Crous P."/>
            <person name="Grigoriev I."/>
        </authorList>
    </citation>
    <scope>NUCLEOTIDE SEQUENCE</scope>
    <source>
        <strain evidence="2">CBS 161.51</strain>
    </source>
</reference>
<evidence type="ECO:0000313" key="2">
    <source>
        <dbReference type="EMBL" id="KAF1942854.1"/>
    </source>
</evidence>
<gene>
    <name evidence="2" type="ORF">EJ02DRAFT_488039</name>
</gene>
<evidence type="ECO:0000313" key="3">
    <source>
        <dbReference type="Proteomes" id="UP000800038"/>
    </source>
</evidence>
<accession>A0A6A5SSY4</accession>
<feature type="compositionally biased region" description="Low complexity" evidence="1">
    <location>
        <begin position="93"/>
        <end position="108"/>
    </location>
</feature>
<dbReference type="Proteomes" id="UP000800038">
    <property type="component" value="Unassembled WGS sequence"/>
</dbReference>
<keyword evidence="3" id="KW-1185">Reference proteome</keyword>
<dbReference type="AlphaFoldDB" id="A0A6A5SSY4"/>
<dbReference type="EMBL" id="ML976031">
    <property type="protein sequence ID" value="KAF1942854.1"/>
    <property type="molecule type" value="Genomic_DNA"/>
</dbReference>
<name>A0A6A5SSY4_9PLEO</name>
<evidence type="ECO:0000256" key="1">
    <source>
        <dbReference type="SAM" id="MobiDB-lite"/>
    </source>
</evidence>